<evidence type="ECO:0000256" key="1">
    <source>
        <dbReference type="ARBA" id="ARBA00022723"/>
    </source>
</evidence>
<evidence type="ECO:0000256" key="2">
    <source>
        <dbReference type="ARBA" id="ARBA00022833"/>
    </source>
</evidence>
<evidence type="ECO:0000313" key="5">
    <source>
        <dbReference type="Proteomes" id="UP000240493"/>
    </source>
</evidence>
<protein>
    <recommendedName>
        <fullName evidence="3">LIM zinc-binding domain-containing protein</fullName>
    </recommendedName>
</protein>
<evidence type="ECO:0000259" key="3">
    <source>
        <dbReference type="PROSITE" id="PS00478"/>
    </source>
</evidence>
<dbReference type="GO" id="GO:0046872">
    <property type="term" value="F:metal ion binding"/>
    <property type="evidence" value="ECO:0007669"/>
    <property type="project" value="UniProtKB-KW"/>
</dbReference>
<dbReference type="Proteomes" id="UP000240493">
    <property type="component" value="Unassembled WGS sequence"/>
</dbReference>
<sequence length="181" mass="19338">MKLPDGSNIFTCSFCCCTYVGSPCVLGRSSRLACHSCSTAIFDLSICWVCGEVIFQGGGGVSLGWCFWHGDCYGCLLCGNRVIYRGVKAMDLAGGRGIEEVAEVPLCWDCVIEMEVGEERGEGENAAFWEGLRGAGGVTGGGLLRDRWDGRRAKGGRVGSLMSGCAVRYFEAGAVYHMGRC</sequence>
<dbReference type="InterPro" id="IPR001781">
    <property type="entry name" value="Znf_LIM"/>
</dbReference>
<dbReference type="OrthoDB" id="8062037at2759"/>
<accession>A0A2T3ZN55</accession>
<dbReference type="AlphaFoldDB" id="A0A2T3ZN55"/>
<organism evidence="4 5">
    <name type="scientific">Trichoderma asperellum (strain ATCC 204424 / CBS 433.97 / NBRC 101777)</name>
    <dbReference type="NCBI Taxonomy" id="1042311"/>
    <lineage>
        <taxon>Eukaryota</taxon>
        <taxon>Fungi</taxon>
        <taxon>Dikarya</taxon>
        <taxon>Ascomycota</taxon>
        <taxon>Pezizomycotina</taxon>
        <taxon>Sordariomycetes</taxon>
        <taxon>Hypocreomycetidae</taxon>
        <taxon>Hypocreales</taxon>
        <taxon>Hypocreaceae</taxon>
        <taxon>Trichoderma</taxon>
    </lineage>
</organism>
<dbReference type="GO" id="GO:0030695">
    <property type="term" value="F:GTPase regulator activity"/>
    <property type="evidence" value="ECO:0007669"/>
    <property type="project" value="UniProtKB-ARBA"/>
</dbReference>
<dbReference type="EMBL" id="KZ679256">
    <property type="protein sequence ID" value="PTB46230.1"/>
    <property type="molecule type" value="Genomic_DNA"/>
</dbReference>
<keyword evidence="5" id="KW-1185">Reference proteome</keyword>
<dbReference type="PROSITE" id="PS00478">
    <property type="entry name" value="LIM_DOMAIN_1"/>
    <property type="match status" value="1"/>
</dbReference>
<keyword evidence="2" id="KW-0862">Zinc</keyword>
<feature type="domain" description="LIM zinc-binding" evidence="3">
    <location>
        <begin position="47"/>
        <end position="82"/>
    </location>
</feature>
<reference evidence="4 5" key="1">
    <citation type="submission" date="2016-07" db="EMBL/GenBank/DDBJ databases">
        <title>Multiple horizontal gene transfer events from other fungi enriched the ability of initially mycotrophic Trichoderma (Ascomycota) to feed on dead plant biomass.</title>
        <authorList>
            <consortium name="DOE Joint Genome Institute"/>
            <person name="Aerts A."/>
            <person name="Atanasova L."/>
            <person name="Chenthamara K."/>
            <person name="Zhang J."/>
            <person name="Grujic M."/>
            <person name="Henrissat B."/>
            <person name="Kuo A."/>
            <person name="Salamov A."/>
            <person name="Lipzen A."/>
            <person name="Labutti K."/>
            <person name="Barry K."/>
            <person name="Miao Y."/>
            <person name="Rahimi M.J."/>
            <person name="Shen Q."/>
            <person name="Grigoriev I.V."/>
            <person name="Kubicek C.P."/>
            <person name="Druzhinina I.S."/>
        </authorList>
    </citation>
    <scope>NUCLEOTIDE SEQUENCE [LARGE SCALE GENOMIC DNA]</scope>
    <source>
        <strain evidence="4 5">CBS 433.97</strain>
    </source>
</reference>
<keyword evidence="1" id="KW-0479">Metal-binding</keyword>
<evidence type="ECO:0000313" key="4">
    <source>
        <dbReference type="EMBL" id="PTB46230.1"/>
    </source>
</evidence>
<dbReference type="STRING" id="1042311.A0A2T3ZN55"/>
<name>A0A2T3ZN55_TRIA4</name>
<gene>
    <name evidence="4" type="ORF">M441DRAFT_211275</name>
</gene>
<proteinExistence type="predicted"/>